<dbReference type="InterPro" id="IPR039356">
    <property type="entry name" value="YfbR/HDDC2"/>
</dbReference>
<feature type="domain" description="HD/PDEase" evidence="2">
    <location>
        <begin position="23"/>
        <end position="148"/>
    </location>
</feature>
<organism evidence="3 4">
    <name type="scientific">Candidatus Wildermuthbacteria bacterium RIFCSPHIGHO2_02_FULL_48_16</name>
    <dbReference type="NCBI Taxonomy" id="1802453"/>
    <lineage>
        <taxon>Bacteria</taxon>
        <taxon>Candidatus Wildermuthiibacteriota</taxon>
    </lineage>
</organism>
<protein>
    <recommendedName>
        <fullName evidence="2">HD/PDEase domain-containing protein</fullName>
    </recommendedName>
</protein>
<reference evidence="3 4" key="1">
    <citation type="journal article" date="2016" name="Nat. Commun.">
        <title>Thousands of microbial genomes shed light on interconnected biogeochemical processes in an aquifer system.</title>
        <authorList>
            <person name="Anantharaman K."/>
            <person name="Brown C.T."/>
            <person name="Hug L.A."/>
            <person name="Sharon I."/>
            <person name="Castelle C.J."/>
            <person name="Probst A.J."/>
            <person name="Thomas B.C."/>
            <person name="Singh A."/>
            <person name="Wilkins M.J."/>
            <person name="Karaoz U."/>
            <person name="Brodie E.L."/>
            <person name="Williams K.H."/>
            <person name="Hubbard S.S."/>
            <person name="Banfield J.F."/>
        </authorList>
    </citation>
    <scope>NUCLEOTIDE SEQUENCE [LARGE SCALE GENOMIC DNA]</scope>
</reference>
<dbReference type="InterPro" id="IPR003607">
    <property type="entry name" value="HD/PDEase_dom"/>
</dbReference>
<evidence type="ECO:0000259" key="2">
    <source>
        <dbReference type="SMART" id="SM00471"/>
    </source>
</evidence>
<dbReference type="Proteomes" id="UP000178529">
    <property type="component" value="Unassembled WGS sequence"/>
</dbReference>
<name>A0A1G2R782_9BACT</name>
<dbReference type="AlphaFoldDB" id="A0A1G2R782"/>
<dbReference type="EMBL" id="MHTY01000030">
    <property type="protein sequence ID" value="OHA68132.1"/>
    <property type="molecule type" value="Genomic_DNA"/>
</dbReference>
<dbReference type="SUPFAM" id="SSF109604">
    <property type="entry name" value="HD-domain/PDEase-like"/>
    <property type="match status" value="1"/>
</dbReference>
<dbReference type="SMART" id="SM00471">
    <property type="entry name" value="HDc"/>
    <property type="match status" value="1"/>
</dbReference>
<proteinExistence type="predicted"/>
<dbReference type="GO" id="GO:0002953">
    <property type="term" value="F:5'-deoxynucleotidase activity"/>
    <property type="evidence" value="ECO:0007669"/>
    <property type="project" value="InterPro"/>
</dbReference>
<evidence type="ECO:0000313" key="4">
    <source>
        <dbReference type="Proteomes" id="UP000178529"/>
    </source>
</evidence>
<comment type="caution">
    <text evidence="3">The sequence shown here is derived from an EMBL/GenBank/DDBJ whole genome shotgun (WGS) entry which is preliminary data.</text>
</comment>
<gene>
    <name evidence="3" type="ORF">A3J68_01620</name>
</gene>
<accession>A0A1G2R782</accession>
<dbReference type="Gene3D" id="1.10.3210.10">
    <property type="entry name" value="Hypothetical protein af1432"/>
    <property type="match status" value="1"/>
</dbReference>
<dbReference type="GO" id="GO:0005737">
    <property type="term" value="C:cytoplasm"/>
    <property type="evidence" value="ECO:0007669"/>
    <property type="project" value="TreeGrafter"/>
</dbReference>
<dbReference type="Pfam" id="PF12917">
    <property type="entry name" value="YfbR-like"/>
    <property type="match status" value="1"/>
</dbReference>
<dbReference type="PANTHER" id="PTHR11845">
    <property type="entry name" value="5'-DEOXYNUCLEOTIDASE HDDC2"/>
    <property type="match status" value="1"/>
</dbReference>
<dbReference type="PANTHER" id="PTHR11845:SF13">
    <property type="entry name" value="5'-DEOXYNUCLEOTIDASE HDDC2"/>
    <property type="match status" value="1"/>
</dbReference>
<sequence length="181" mass="20806">MFDHILNRSIAHVTRFSGKPQHFQESVAEHSFFVAYIVSILCSLLKTGGEPVDQEKALSMALVHDMEETFSGDILGPFKHHSPEVTSAIRKVNQEVIQETFRDLPETLVRHFVSLWNEEGEGKTKEAQIVKTADRLSLLAKCAEEVKVGNDFFKEMYDSQLTFLKEYKEPWWQKIQHQVLG</sequence>
<dbReference type="CDD" id="cd00077">
    <property type="entry name" value="HDc"/>
    <property type="match status" value="1"/>
</dbReference>
<evidence type="ECO:0000313" key="3">
    <source>
        <dbReference type="EMBL" id="OHA68132.1"/>
    </source>
</evidence>
<keyword evidence="1" id="KW-0378">Hydrolase</keyword>
<evidence type="ECO:0000256" key="1">
    <source>
        <dbReference type="ARBA" id="ARBA00022801"/>
    </source>
</evidence>